<dbReference type="GO" id="GO:0003676">
    <property type="term" value="F:nucleic acid binding"/>
    <property type="evidence" value="ECO:0007669"/>
    <property type="project" value="InterPro"/>
</dbReference>
<dbReference type="AlphaFoldDB" id="A0A0J7N654"/>
<sequence>MIPFQEVILELIRRWKKFVNASIGLLVHKSDVEEWCRICKICIAKKGPPKKGKSPLQIFNVGAPFERVEMDILGPLPGTFSGNKYLLVNTDCFTKWVEAFSLRSVRTKKMAEVFVMQIVFRHGVPLELHTN</sequence>
<evidence type="ECO:0000313" key="3">
    <source>
        <dbReference type="Proteomes" id="UP000036403"/>
    </source>
</evidence>
<dbReference type="OrthoDB" id="7551731at2759"/>
<dbReference type="InterPro" id="IPR012337">
    <property type="entry name" value="RNaseH-like_sf"/>
</dbReference>
<dbReference type="EMBL" id="LBMM01009400">
    <property type="protein sequence ID" value="KMQ88165.1"/>
    <property type="molecule type" value="Genomic_DNA"/>
</dbReference>
<reference evidence="2 3" key="1">
    <citation type="submission" date="2015-04" db="EMBL/GenBank/DDBJ databases">
        <title>Lasius niger genome sequencing.</title>
        <authorList>
            <person name="Konorov E.A."/>
            <person name="Nikitin M.A."/>
            <person name="Kirill M.V."/>
            <person name="Chang P."/>
        </authorList>
    </citation>
    <scope>NUCLEOTIDE SEQUENCE [LARGE SCALE GENOMIC DNA]</scope>
    <source>
        <tissue evidence="2">Whole</tissue>
    </source>
</reference>
<dbReference type="PANTHER" id="PTHR37984:SF5">
    <property type="entry name" value="PROTEIN NYNRIN-LIKE"/>
    <property type="match status" value="1"/>
</dbReference>
<dbReference type="GO" id="GO:0015074">
    <property type="term" value="P:DNA integration"/>
    <property type="evidence" value="ECO:0007669"/>
    <property type="project" value="InterPro"/>
</dbReference>
<dbReference type="InterPro" id="IPR050951">
    <property type="entry name" value="Retrovirus_Pol_polyprotein"/>
</dbReference>
<dbReference type="InterPro" id="IPR001584">
    <property type="entry name" value="Integrase_cat-core"/>
</dbReference>
<dbReference type="Gene3D" id="3.30.420.10">
    <property type="entry name" value="Ribonuclease H-like superfamily/Ribonuclease H"/>
    <property type="match status" value="1"/>
</dbReference>
<dbReference type="PANTHER" id="PTHR37984">
    <property type="entry name" value="PROTEIN CBG26694"/>
    <property type="match status" value="1"/>
</dbReference>
<evidence type="ECO:0000259" key="1">
    <source>
        <dbReference type="PROSITE" id="PS50994"/>
    </source>
</evidence>
<gene>
    <name evidence="2" type="ORF">RF55_12392</name>
</gene>
<keyword evidence="3" id="KW-1185">Reference proteome</keyword>
<protein>
    <submittedName>
        <fullName evidence="2">Integrase core domain protein</fullName>
    </submittedName>
</protein>
<comment type="caution">
    <text evidence="2">The sequence shown here is derived from an EMBL/GenBank/DDBJ whole genome shotgun (WGS) entry which is preliminary data.</text>
</comment>
<name>A0A0J7N654_LASNI</name>
<accession>A0A0J7N654</accession>
<dbReference type="SUPFAM" id="SSF53098">
    <property type="entry name" value="Ribonuclease H-like"/>
    <property type="match status" value="1"/>
</dbReference>
<dbReference type="Proteomes" id="UP000036403">
    <property type="component" value="Unassembled WGS sequence"/>
</dbReference>
<evidence type="ECO:0000313" key="2">
    <source>
        <dbReference type="EMBL" id="KMQ88165.1"/>
    </source>
</evidence>
<dbReference type="PROSITE" id="PS50994">
    <property type="entry name" value="INTEGRASE"/>
    <property type="match status" value="1"/>
</dbReference>
<dbReference type="STRING" id="67767.A0A0J7N654"/>
<feature type="domain" description="Integrase catalytic" evidence="1">
    <location>
        <begin position="60"/>
        <end position="131"/>
    </location>
</feature>
<dbReference type="InterPro" id="IPR036397">
    <property type="entry name" value="RNaseH_sf"/>
</dbReference>
<organism evidence="2 3">
    <name type="scientific">Lasius niger</name>
    <name type="common">Black garden ant</name>
    <dbReference type="NCBI Taxonomy" id="67767"/>
    <lineage>
        <taxon>Eukaryota</taxon>
        <taxon>Metazoa</taxon>
        <taxon>Ecdysozoa</taxon>
        <taxon>Arthropoda</taxon>
        <taxon>Hexapoda</taxon>
        <taxon>Insecta</taxon>
        <taxon>Pterygota</taxon>
        <taxon>Neoptera</taxon>
        <taxon>Endopterygota</taxon>
        <taxon>Hymenoptera</taxon>
        <taxon>Apocrita</taxon>
        <taxon>Aculeata</taxon>
        <taxon>Formicoidea</taxon>
        <taxon>Formicidae</taxon>
        <taxon>Formicinae</taxon>
        <taxon>Lasius</taxon>
        <taxon>Lasius</taxon>
    </lineage>
</organism>
<proteinExistence type="predicted"/>
<dbReference type="PaxDb" id="67767-A0A0J7N654"/>